<evidence type="ECO:0000313" key="2">
    <source>
        <dbReference type="EMBL" id="VEU20589.1"/>
    </source>
</evidence>
<feature type="compositionally biased region" description="Low complexity" evidence="1">
    <location>
        <begin position="258"/>
        <end position="272"/>
    </location>
</feature>
<dbReference type="AlphaFoldDB" id="A0A448YI35"/>
<accession>A0A448YI35</accession>
<organism evidence="2 3">
    <name type="scientific">Brettanomyces naardenensis</name>
    <name type="common">Yeast</name>
    <dbReference type="NCBI Taxonomy" id="13370"/>
    <lineage>
        <taxon>Eukaryota</taxon>
        <taxon>Fungi</taxon>
        <taxon>Dikarya</taxon>
        <taxon>Ascomycota</taxon>
        <taxon>Saccharomycotina</taxon>
        <taxon>Pichiomycetes</taxon>
        <taxon>Pichiales</taxon>
        <taxon>Pichiaceae</taxon>
        <taxon>Brettanomyces</taxon>
    </lineage>
</organism>
<feature type="region of interest" description="Disordered" evidence="1">
    <location>
        <begin position="122"/>
        <end position="225"/>
    </location>
</feature>
<feature type="region of interest" description="Disordered" evidence="1">
    <location>
        <begin position="248"/>
        <end position="277"/>
    </location>
</feature>
<dbReference type="InParanoid" id="A0A448YI35"/>
<feature type="compositionally biased region" description="Polar residues" evidence="1">
    <location>
        <begin position="248"/>
        <end position="257"/>
    </location>
</feature>
<sequence length="321" mass="34515">MNISDYGNFSDPSLECTPFSFQLLELEKASILQAKLKRERELYPQRFTRQANSFQRSKYQRNKYNGTGGSGNGQIFTSYDQNYTSYGTQYQRPNYTNYPSNYTNYQTNYGVQGFQQQQLPNTTTAQATQGFSQPTSSLEEPTPFQRQLQSILRAATPVGSGNSGAGGNITALPQPQIPGTGGSINALPQPPIPAVSSNSPTSVSSTSIDSKQTINNPPSFSPSLFRAPSAPGGLYMNNSAASSLDSLGFTQQQKPQRSSSSLSVTASNSSGSIWGSTNQPLNYNGESSVLNGSINNFFSNVSSQPGNVSAGNKLTWSAGLY</sequence>
<evidence type="ECO:0000313" key="3">
    <source>
        <dbReference type="Proteomes" id="UP000290900"/>
    </source>
</evidence>
<evidence type="ECO:0000256" key="1">
    <source>
        <dbReference type="SAM" id="MobiDB-lite"/>
    </source>
</evidence>
<dbReference type="EMBL" id="CAACVR010000005">
    <property type="protein sequence ID" value="VEU20589.1"/>
    <property type="molecule type" value="Genomic_DNA"/>
</dbReference>
<keyword evidence="3" id="KW-1185">Reference proteome</keyword>
<proteinExistence type="predicted"/>
<dbReference type="Proteomes" id="UP000290900">
    <property type="component" value="Unassembled WGS sequence"/>
</dbReference>
<dbReference type="OrthoDB" id="10353165at2759"/>
<reference evidence="2 3" key="1">
    <citation type="submission" date="2018-12" db="EMBL/GenBank/DDBJ databases">
        <authorList>
            <person name="Tiukova I."/>
            <person name="Dainat J."/>
        </authorList>
    </citation>
    <scope>NUCLEOTIDE SEQUENCE [LARGE SCALE GENOMIC DNA]</scope>
</reference>
<name>A0A448YI35_BRENA</name>
<feature type="compositionally biased region" description="Low complexity" evidence="1">
    <location>
        <begin position="196"/>
        <end position="213"/>
    </location>
</feature>
<feature type="compositionally biased region" description="Polar residues" evidence="1">
    <location>
        <begin position="122"/>
        <end position="150"/>
    </location>
</feature>
<gene>
    <name evidence="2" type="ORF">BRENAR_LOCUS1324</name>
</gene>
<protein>
    <submittedName>
        <fullName evidence="2">DEKNAAC101425</fullName>
    </submittedName>
</protein>